<evidence type="ECO:0008006" key="3">
    <source>
        <dbReference type="Google" id="ProtNLM"/>
    </source>
</evidence>
<reference evidence="2" key="1">
    <citation type="submission" date="2016-10" db="EMBL/GenBank/DDBJ databases">
        <authorList>
            <person name="Varghese N."/>
            <person name="Submissions S."/>
        </authorList>
    </citation>
    <scope>NUCLEOTIDE SEQUENCE [LARGE SCALE GENOMIC DNA]</scope>
    <source>
        <strain evidence="2">DSM 26922</strain>
    </source>
</reference>
<proteinExistence type="predicted"/>
<gene>
    <name evidence="1" type="ORF">SAMN04488001_3447</name>
</gene>
<keyword evidence="2" id="KW-1185">Reference proteome</keyword>
<evidence type="ECO:0000313" key="2">
    <source>
        <dbReference type="Proteomes" id="UP000199441"/>
    </source>
</evidence>
<protein>
    <recommendedName>
        <fullName evidence="3">Carbohydrate-binding protein</fullName>
    </recommendedName>
</protein>
<dbReference type="InterPro" id="IPR008979">
    <property type="entry name" value="Galactose-bd-like_sf"/>
</dbReference>
<dbReference type="EMBL" id="FNOI01000009">
    <property type="protein sequence ID" value="SDX53959.1"/>
    <property type="molecule type" value="Genomic_DNA"/>
</dbReference>
<dbReference type="Proteomes" id="UP000199441">
    <property type="component" value="Unassembled WGS sequence"/>
</dbReference>
<dbReference type="OrthoDB" id="5674083at2"/>
<dbReference type="STRING" id="670155.SAMN04488001_3447"/>
<organism evidence="1 2">
    <name type="scientific">Litoreibacter albidus</name>
    <dbReference type="NCBI Taxonomy" id="670155"/>
    <lineage>
        <taxon>Bacteria</taxon>
        <taxon>Pseudomonadati</taxon>
        <taxon>Pseudomonadota</taxon>
        <taxon>Alphaproteobacteria</taxon>
        <taxon>Rhodobacterales</taxon>
        <taxon>Roseobacteraceae</taxon>
        <taxon>Litoreibacter</taxon>
    </lineage>
</organism>
<sequence>MLTLEIKNKSQLTLAGAQGTQEVGLHYRQPYNDGDTITLSSSRPDIFLIISLDSALPPTFIFLKDRQLTYAIPFGQLKDAHPPTAFDGNRHRILVREAYPEEVFARRNLALNPHDLPSISGVYPHSSANVETRNEAVFFARNAIDGETLNTDHGKWPFSSWGINCDENAALTVEFGREVLADKVVVHLRADFPHDAWWTSGRLVFSNGFTTELPFEKTAAGQSFSLPEQRTEWVRLEKLIKADDPSPFPALTQIQVWGTHI</sequence>
<dbReference type="AlphaFoldDB" id="A0A1H3CKH9"/>
<name>A0A1H3CKH9_9RHOB</name>
<dbReference type="RefSeq" id="WP_089948296.1">
    <property type="nucleotide sequence ID" value="NZ_FNOI01000009.1"/>
</dbReference>
<accession>A0A1H3CKH9</accession>
<dbReference type="SUPFAM" id="SSF49785">
    <property type="entry name" value="Galactose-binding domain-like"/>
    <property type="match status" value="1"/>
</dbReference>
<evidence type="ECO:0000313" key="1">
    <source>
        <dbReference type="EMBL" id="SDX53959.1"/>
    </source>
</evidence>